<organism evidence="4">
    <name type="scientific">viral metagenome</name>
    <dbReference type="NCBI Taxonomy" id="1070528"/>
    <lineage>
        <taxon>unclassified sequences</taxon>
        <taxon>metagenomes</taxon>
        <taxon>organismal metagenomes</taxon>
    </lineage>
</organism>
<dbReference type="SUPFAM" id="SSF48403">
    <property type="entry name" value="Ankyrin repeat"/>
    <property type="match status" value="1"/>
</dbReference>
<protein>
    <submittedName>
        <fullName evidence="4">Uncharacterized protein</fullName>
    </submittedName>
</protein>
<evidence type="ECO:0000313" key="4">
    <source>
        <dbReference type="EMBL" id="QHT87333.1"/>
    </source>
</evidence>
<dbReference type="InterPro" id="IPR002110">
    <property type="entry name" value="Ankyrin_rpt"/>
</dbReference>
<proteinExistence type="predicted"/>
<dbReference type="PRINTS" id="PR01415">
    <property type="entry name" value="ANKYRIN"/>
</dbReference>
<dbReference type="AlphaFoldDB" id="A0A6C0I5B3"/>
<reference evidence="4" key="1">
    <citation type="journal article" date="2020" name="Nature">
        <title>Giant virus diversity and host interactions through global metagenomics.</title>
        <authorList>
            <person name="Schulz F."/>
            <person name="Roux S."/>
            <person name="Paez-Espino D."/>
            <person name="Jungbluth S."/>
            <person name="Walsh D.A."/>
            <person name="Denef V.J."/>
            <person name="McMahon K.D."/>
            <person name="Konstantinidis K.T."/>
            <person name="Eloe-Fadrosh E.A."/>
            <person name="Kyrpides N.C."/>
            <person name="Woyke T."/>
        </authorList>
    </citation>
    <scope>NUCLEOTIDE SEQUENCE</scope>
    <source>
        <strain evidence="4">GVMAG-M-3300023184-190</strain>
    </source>
</reference>
<dbReference type="GO" id="GO:0085020">
    <property type="term" value="P:protein K6-linked ubiquitination"/>
    <property type="evidence" value="ECO:0007669"/>
    <property type="project" value="TreeGrafter"/>
</dbReference>
<dbReference type="PANTHER" id="PTHR24171:SF8">
    <property type="entry name" value="BRCA1-ASSOCIATED RING DOMAIN PROTEIN 1"/>
    <property type="match status" value="1"/>
</dbReference>
<feature type="region of interest" description="Disordered" evidence="3">
    <location>
        <begin position="146"/>
        <end position="169"/>
    </location>
</feature>
<dbReference type="Pfam" id="PF12796">
    <property type="entry name" value="Ank_2"/>
    <property type="match status" value="2"/>
</dbReference>
<sequence>MDNNISLVKPLPKKKKEKKEKKEERKFTLKHCEDGRGDKRYYIKTEKTGKVVDPKTNRCVAVEGVLFTAVQEGNISETEEAIEAGANVNKVRNGRTSLHWACEMGSYPIVELLLRSGAKINIKDTEGKTPLDLAIESGNKEIEDLLLKPLEEKKPPEEKKKPPEEEKKSYHKVMVINPKTNRYVSADSLLFRAVQEGNVSETEQAIKAGANVNAAKNGWTSLHWACKMGIYPVVDLLLRSGAKINIKDTEGNTPLHISCQYDHVDIANLLITSGASINSKNNMGMTPLDLAIESGNQEVEDLLLKSGEERVSGSSQKMSRSSQKGGTKKACKANSKSKTKSKR</sequence>
<accession>A0A6C0I5B3</accession>
<dbReference type="GO" id="GO:0031436">
    <property type="term" value="C:BRCA1-BARD1 complex"/>
    <property type="evidence" value="ECO:0007669"/>
    <property type="project" value="TreeGrafter"/>
</dbReference>
<dbReference type="EMBL" id="MN740087">
    <property type="protein sequence ID" value="QHT87333.1"/>
    <property type="molecule type" value="Genomic_DNA"/>
</dbReference>
<feature type="region of interest" description="Disordered" evidence="3">
    <location>
        <begin position="304"/>
        <end position="343"/>
    </location>
</feature>
<feature type="compositionally biased region" description="Basic residues" evidence="3">
    <location>
        <begin position="326"/>
        <end position="343"/>
    </location>
</feature>
<dbReference type="PROSITE" id="PS50297">
    <property type="entry name" value="ANK_REP_REGION"/>
    <property type="match status" value="5"/>
</dbReference>
<keyword evidence="2" id="KW-0040">ANK repeat</keyword>
<keyword evidence="1" id="KW-0677">Repeat</keyword>
<dbReference type="PROSITE" id="PS50088">
    <property type="entry name" value="ANK_REPEAT"/>
    <property type="match status" value="5"/>
</dbReference>
<feature type="compositionally biased region" description="Low complexity" evidence="3">
    <location>
        <begin position="312"/>
        <end position="325"/>
    </location>
</feature>
<evidence type="ECO:0000256" key="1">
    <source>
        <dbReference type="ARBA" id="ARBA00022737"/>
    </source>
</evidence>
<feature type="compositionally biased region" description="Basic and acidic residues" evidence="3">
    <location>
        <begin position="146"/>
        <end position="168"/>
    </location>
</feature>
<dbReference type="PANTHER" id="PTHR24171">
    <property type="entry name" value="ANKYRIN REPEAT DOMAIN-CONTAINING PROTEIN 39-RELATED"/>
    <property type="match status" value="1"/>
</dbReference>
<dbReference type="Gene3D" id="1.25.40.20">
    <property type="entry name" value="Ankyrin repeat-containing domain"/>
    <property type="match status" value="3"/>
</dbReference>
<feature type="region of interest" description="Disordered" evidence="3">
    <location>
        <begin position="1"/>
        <end position="25"/>
    </location>
</feature>
<evidence type="ECO:0000256" key="2">
    <source>
        <dbReference type="ARBA" id="ARBA00023043"/>
    </source>
</evidence>
<dbReference type="InterPro" id="IPR036770">
    <property type="entry name" value="Ankyrin_rpt-contain_sf"/>
</dbReference>
<evidence type="ECO:0000256" key="3">
    <source>
        <dbReference type="SAM" id="MobiDB-lite"/>
    </source>
</evidence>
<dbReference type="SMART" id="SM00248">
    <property type="entry name" value="ANK"/>
    <property type="match status" value="7"/>
</dbReference>
<dbReference type="GO" id="GO:0070531">
    <property type="term" value="C:BRCA1-A complex"/>
    <property type="evidence" value="ECO:0007669"/>
    <property type="project" value="TreeGrafter"/>
</dbReference>
<dbReference type="GO" id="GO:0004842">
    <property type="term" value="F:ubiquitin-protein transferase activity"/>
    <property type="evidence" value="ECO:0007669"/>
    <property type="project" value="TreeGrafter"/>
</dbReference>
<name>A0A6C0I5B3_9ZZZZ</name>